<keyword evidence="3" id="KW-1185">Reference proteome</keyword>
<organism evidence="2 3">
    <name type="scientific">Prorocentrum cordatum</name>
    <dbReference type="NCBI Taxonomy" id="2364126"/>
    <lineage>
        <taxon>Eukaryota</taxon>
        <taxon>Sar</taxon>
        <taxon>Alveolata</taxon>
        <taxon>Dinophyceae</taxon>
        <taxon>Prorocentrales</taxon>
        <taxon>Prorocentraceae</taxon>
        <taxon>Prorocentrum</taxon>
    </lineage>
</organism>
<name>A0ABN9U4R5_9DINO</name>
<feature type="coiled-coil region" evidence="1">
    <location>
        <begin position="134"/>
        <end position="161"/>
    </location>
</feature>
<dbReference type="Proteomes" id="UP001189429">
    <property type="component" value="Unassembled WGS sequence"/>
</dbReference>
<proteinExistence type="predicted"/>
<evidence type="ECO:0008006" key="4">
    <source>
        <dbReference type="Google" id="ProtNLM"/>
    </source>
</evidence>
<evidence type="ECO:0000256" key="1">
    <source>
        <dbReference type="SAM" id="Coils"/>
    </source>
</evidence>
<dbReference type="EMBL" id="CAUYUJ010015416">
    <property type="protein sequence ID" value="CAK0853686.1"/>
    <property type="molecule type" value="Genomic_DNA"/>
</dbReference>
<keyword evidence="1" id="KW-0175">Coiled coil</keyword>
<protein>
    <recommendedName>
        <fullName evidence="4">IBR domain-containing protein</fullName>
    </recommendedName>
</protein>
<reference evidence="2" key="1">
    <citation type="submission" date="2023-10" db="EMBL/GenBank/DDBJ databases">
        <authorList>
            <person name="Chen Y."/>
            <person name="Shah S."/>
            <person name="Dougan E. K."/>
            <person name="Thang M."/>
            <person name="Chan C."/>
        </authorList>
    </citation>
    <scope>NUCLEOTIDE SEQUENCE [LARGE SCALE GENOMIC DNA]</scope>
</reference>
<evidence type="ECO:0000313" key="2">
    <source>
        <dbReference type="EMBL" id="CAK0853686.1"/>
    </source>
</evidence>
<evidence type="ECO:0000313" key="3">
    <source>
        <dbReference type="Proteomes" id="UP001189429"/>
    </source>
</evidence>
<sequence>MAHTVRAAQQAQQDLLLADEPPRAPLAEGLAPGALANRQVEQVQLETATLSDDVGNDNVHFDTIEGQSLGAETVPQAPLADEMTVLEPLDVKDRVVELEGLLLGATERLNTAALAIATAQCIGTEVDQALCDELSAAADRLTDLEDLLAAAIAEAKKAEEVHQKTIADVALVHARADGVDVELGIIEEMVASSSLDWLSADDWEKACASNDGAALRQLYGVRREGHRLAAMIVPLEQHEEWDCQLCLEAGEYFVVGDAVVNCIAECADCEWHFCINCWAKRGPTVRQKAIDDKVGVG</sequence>
<gene>
    <name evidence="2" type="ORF">PCOR1329_LOCUS45066</name>
</gene>
<comment type="caution">
    <text evidence="2">The sequence shown here is derived from an EMBL/GenBank/DDBJ whole genome shotgun (WGS) entry which is preliminary data.</text>
</comment>
<accession>A0ABN9U4R5</accession>